<feature type="transmembrane region" description="Helical" evidence="10">
    <location>
        <begin position="1415"/>
        <end position="1435"/>
    </location>
</feature>
<feature type="transmembrane region" description="Helical" evidence="10">
    <location>
        <begin position="529"/>
        <end position="549"/>
    </location>
</feature>
<dbReference type="GO" id="GO:0140359">
    <property type="term" value="F:ABC-type transporter activity"/>
    <property type="evidence" value="ECO:0007669"/>
    <property type="project" value="InterPro"/>
</dbReference>
<feature type="transmembrane region" description="Helical" evidence="10">
    <location>
        <begin position="1260"/>
        <end position="1283"/>
    </location>
</feature>
<evidence type="ECO:0000313" key="12">
    <source>
        <dbReference type="EMBL" id="KAG2191065.1"/>
    </source>
</evidence>
<dbReference type="PROSITE" id="PS50893">
    <property type="entry name" value="ABC_TRANSPORTER_2"/>
    <property type="match status" value="2"/>
</dbReference>
<dbReference type="InterPro" id="IPR013525">
    <property type="entry name" value="ABC2_TM"/>
</dbReference>
<feature type="transmembrane region" description="Helical" evidence="10">
    <location>
        <begin position="740"/>
        <end position="762"/>
    </location>
</feature>
<feature type="transmembrane region" description="Helical" evidence="10">
    <location>
        <begin position="1181"/>
        <end position="1201"/>
    </location>
</feature>
<dbReference type="SUPFAM" id="SSF52540">
    <property type="entry name" value="P-loop containing nucleoside triphosphate hydrolases"/>
    <property type="match status" value="2"/>
</dbReference>
<dbReference type="CDD" id="cd03233">
    <property type="entry name" value="ABCG_PDR_domain1"/>
    <property type="match status" value="1"/>
</dbReference>
<keyword evidence="3" id="KW-0813">Transport</keyword>
<dbReference type="PANTHER" id="PTHR19241">
    <property type="entry name" value="ATP-BINDING CASSETTE TRANSPORTER"/>
    <property type="match status" value="1"/>
</dbReference>
<evidence type="ECO:0000256" key="10">
    <source>
        <dbReference type="SAM" id="Phobius"/>
    </source>
</evidence>
<organism evidence="12 13">
    <name type="scientific">Mucor plumbeus</name>
    <dbReference type="NCBI Taxonomy" id="97098"/>
    <lineage>
        <taxon>Eukaryota</taxon>
        <taxon>Fungi</taxon>
        <taxon>Fungi incertae sedis</taxon>
        <taxon>Mucoromycota</taxon>
        <taxon>Mucoromycotina</taxon>
        <taxon>Mucoromycetes</taxon>
        <taxon>Mucorales</taxon>
        <taxon>Mucorineae</taxon>
        <taxon>Mucoraceae</taxon>
        <taxon>Mucor</taxon>
    </lineage>
</organism>
<evidence type="ECO:0000256" key="8">
    <source>
        <dbReference type="ARBA" id="ARBA00023136"/>
    </source>
</evidence>
<comment type="caution">
    <text evidence="12">The sequence shown here is derived from an EMBL/GenBank/DDBJ whole genome shotgun (WGS) entry which is preliminary data.</text>
</comment>
<dbReference type="Pfam" id="PF01061">
    <property type="entry name" value="ABC2_membrane"/>
    <property type="match status" value="2"/>
</dbReference>
<dbReference type="InterPro" id="IPR027417">
    <property type="entry name" value="P-loop_NTPase"/>
</dbReference>
<dbReference type="Gene3D" id="3.40.50.300">
    <property type="entry name" value="P-loop containing nucleotide triphosphate hydrolases"/>
    <property type="match status" value="2"/>
</dbReference>
<feature type="domain" description="ABC transporter" evidence="11">
    <location>
        <begin position="814"/>
        <end position="1057"/>
    </location>
</feature>
<evidence type="ECO:0000256" key="3">
    <source>
        <dbReference type="ARBA" id="ARBA00022448"/>
    </source>
</evidence>
<dbReference type="GO" id="GO:0016887">
    <property type="term" value="F:ATP hydrolysis activity"/>
    <property type="evidence" value="ECO:0007669"/>
    <property type="project" value="InterPro"/>
</dbReference>
<dbReference type="InterPro" id="IPR003439">
    <property type="entry name" value="ABC_transporter-like_ATP-bd"/>
</dbReference>
<dbReference type="OrthoDB" id="245989at2759"/>
<dbReference type="GO" id="GO:0016020">
    <property type="term" value="C:membrane"/>
    <property type="evidence" value="ECO:0007669"/>
    <property type="project" value="UniProtKB-SubCell"/>
</dbReference>
<keyword evidence="5" id="KW-0547">Nucleotide-binding</keyword>
<dbReference type="InterPro" id="IPR017871">
    <property type="entry name" value="ABC_transporter-like_CS"/>
</dbReference>
<dbReference type="Pfam" id="PF00005">
    <property type="entry name" value="ABC_tran"/>
    <property type="match status" value="2"/>
</dbReference>
<feature type="domain" description="ABC transporter" evidence="11">
    <location>
        <begin position="142"/>
        <end position="391"/>
    </location>
</feature>
<feature type="region of interest" description="Disordered" evidence="9">
    <location>
        <begin position="1"/>
        <end position="22"/>
    </location>
</feature>
<accession>A0A8H7QFA9</accession>
<feature type="transmembrane region" description="Helical" evidence="10">
    <location>
        <begin position="1290"/>
        <end position="1307"/>
    </location>
</feature>
<dbReference type="InterPro" id="IPR043926">
    <property type="entry name" value="ABCG_dom"/>
</dbReference>
<feature type="compositionally biased region" description="Low complexity" evidence="9">
    <location>
        <begin position="10"/>
        <end position="20"/>
    </location>
</feature>
<evidence type="ECO:0000256" key="6">
    <source>
        <dbReference type="ARBA" id="ARBA00022840"/>
    </source>
</evidence>
<keyword evidence="13" id="KW-1185">Reference proteome</keyword>
<evidence type="ECO:0000256" key="4">
    <source>
        <dbReference type="ARBA" id="ARBA00022692"/>
    </source>
</evidence>
<feature type="transmembrane region" description="Helical" evidence="10">
    <location>
        <begin position="1222"/>
        <end position="1248"/>
    </location>
</feature>
<dbReference type="InterPro" id="IPR034001">
    <property type="entry name" value="ABCG_PDR_1"/>
</dbReference>
<evidence type="ECO:0000256" key="2">
    <source>
        <dbReference type="ARBA" id="ARBA00006012"/>
    </source>
</evidence>
<dbReference type="CDD" id="cd03232">
    <property type="entry name" value="ABCG_PDR_domain2"/>
    <property type="match status" value="1"/>
</dbReference>
<dbReference type="InterPro" id="IPR003593">
    <property type="entry name" value="AAA+_ATPase"/>
</dbReference>
<dbReference type="SMART" id="SM00382">
    <property type="entry name" value="AAA"/>
    <property type="match status" value="2"/>
</dbReference>
<dbReference type="FunFam" id="3.40.50.300:FF:000054">
    <property type="entry name" value="ABC multidrug transporter atrF"/>
    <property type="match status" value="1"/>
</dbReference>
<feature type="transmembrane region" description="Helical" evidence="10">
    <location>
        <begin position="1152"/>
        <end position="1169"/>
    </location>
</feature>
<comment type="similarity">
    <text evidence="2">Belongs to the ABC transporter superfamily. ABCG family. PDR (TC 3.A.1.205) subfamily.</text>
</comment>
<gene>
    <name evidence="12" type="ORF">INT46_001158</name>
</gene>
<comment type="subcellular location">
    <subcellularLocation>
        <location evidence="1">Membrane</location>
        <topology evidence="1">Multi-pass membrane protein</topology>
    </subcellularLocation>
</comment>
<feature type="transmembrane region" description="Helical" evidence="10">
    <location>
        <begin position="570"/>
        <end position="600"/>
    </location>
</feature>
<evidence type="ECO:0000313" key="13">
    <source>
        <dbReference type="Proteomes" id="UP000650833"/>
    </source>
</evidence>
<dbReference type="PROSITE" id="PS00211">
    <property type="entry name" value="ABC_TRANSPORTER_1"/>
    <property type="match status" value="1"/>
</dbReference>
<proteinExistence type="inferred from homology"/>
<dbReference type="Pfam" id="PF19055">
    <property type="entry name" value="ABC2_membrane_7"/>
    <property type="match status" value="2"/>
</dbReference>
<keyword evidence="6" id="KW-0067">ATP-binding</keyword>
<keyword evidence="4 10" id="KW-0812">Transmembrane</keyword>
<evidence type="ECO:0000256" key="5">
    <source>
        <dbReference type="ARBA" id="ARBA00022741"/>
    </source>
</evidence>
<evidence type="ECO:0000256" key="9">
    <source>
        <dbReference type="SAM" id="MobiDB-lite"/>
    </source>
</evidence>
<sequence length="1440" mass="163331">MSNNYQNRISNESSRSFSSSNQAATVVDHYNDLTQTQSRGGYGEIDGNAVDIEEALEEYRSVQRELTHQSKRTNDNTDIEKAQATENNFDLTEYLANQHDQLTSAGLKSKNMGVIWKDLKVEGLGADARSIATNWSVLAKATQFWEWTKHKGTDFTILHENNGFCKSGEMLLVLGRPGSGCSTLLRVLANMRASYTSINGDVTYGGIDAHDFGKHFKGEVCYNEEEDLHYPTLTTEQTLRFALKNKTPSTRIPDESKEDFINGVLYMLGNMLGLTKQMKTMVGDAFVRGLSGGERKRLSIAEQMTTHSSINCWDCSTRGLDASSALDYVRSLRIMTDIMQKTTISTLYQASDSIFDLFDKVMVLDEGRCIYFGPTSEAKSYFTDMGFYCPSRKSTPDFLTGLCNLNERQVQPNYQGQIPMNSAQFEKKYKESSMFNKMMAERDRYEKEINKDRPSETFREAFKQAHNTPAVVSYYSQVKALTIRQFQLIWGDKYSLFVRYGDVFVKGLITASVFYMMPLDGSGAFARGGAYLFALVFNAFIAQSELPAFMQGRRVLEKHKHFAMYHPSAFYFAQVIVDLPLAFLQAVLFQLCVYFLMGLALDAGKFFILFLNLIAITMCMNGFFRFLGAISPNFFIASQLSSSAFIALLIYSGYQIPYPDMHPWFMWVYWINPIAYSYKAMISSELRGAEFSCDGTNGIPYGAGYTDQAYRSCTLPGAVPGASFVLGDDYLVQQYEYYTWQIWINIVAVILFFLLFTVLTALSMEYIDLKQEGTITKVYKKGSAPQVESTENQLKQEKTRQEQELEAVADGTTFSWHHVNYTVPVKGGTRQLLNNVAGIVKPGHLTALMGSSGAGKTTLLDVLSRRKTIGTIDGNIYMNGENLANDFERLTGYCEQMDVHNPNATIREALQFSAYLRQSADVSKEEKDAYIEQILDLLEMKKIGDALVGDLEEGTGISVEERKRLTIAIELVGKPKLLFLDEPTSGLDAQSSYNIIRFIRKLADAGWPVLCTIHQPSATLFEHFDHLLLLMRGGNTAYFGEIGKDSRTMIDYFESNGGPTCSPEANPAEYILECVGAGTAGKVTKDWAQVWSNSPEAAALEDELETIHSSVDHIVSRKVETYAQSFWLQLHLVYKRMNISWWRSPSYNVGRMFNVIFIGLFTGFTFWKLGSDSTDMQNRMLGLLTTMFMGNTMIILIQPRFMQERTWFRREYASKYYGWSPFALSCILVEIPYLVTLSAVFMFCYYWTTGLQNVSDRVGYFFIQFVVYMFHSITFGYAIAAFCESPTMSAILNPFFTTILYLFSGLFQTPKAMPRFWSSWMYWLDPYHYFIEGLVTNGLDGVPVVCSESSYIKIKVPPSQTCGDYMANFFADGGLGYVSNPNSTDYCDYCQYSVGNDYFETNIGWSFSNRWRNFGLLWVFTAFNVVLFVVFVYLFRKQKR</sequence>
<dbReference type="Proteomes" id="UP000650833">
    <property type="component" value="Unassembled WGS sequence"/>
</dbReference>
<evidence type="ECO:0000259" key="11">
    <source>
        <dbReference type="PROSITE" id="PS50893"/>
    </source>
</evidence>
<keyword evidence="8 10" id="KW-0472">Membrane</keyword>
<dbReference type="InterPro" id="IPR034003">
    <property type="entry name" value="ABCG_PDR_2"/>
</dbReference>
<feature type="transmembrane region" description="Helical" evidence="10">
    <location>
        <begin position="634"/>
        <end position="654"/>
    </location>
</feature>
<dbReference type="InterPro" id="IPR010929">
    <property type="entry name" value="PDR_CDR_ABC"/>
</dbReference>
<evidence type="ECO:0000256" key="7">
    <source>
        <dbReference type="ARBA" id="ARBA00022989"/>
    </source>
</evidence>
<dbReference type="EMBL" id="JAEPRC010000871">
    <property type="protein sequence ID" value="KAG2191065.1"/>
    <property type="molecule type" value="Genomic_DNA"/>
</dbReference>
<dbReference type="GO" id="GO:0005524">
    <property type="term" value="F:ATP binding"/>
    <property type="evidence" value="ECO:0007669"/>
    <property type="project" value="UniProtKB-KW"/>
</dbReference>
<name>A0A8H7QFA9_9FUNG</name>
<keyword evidence="7 10" id="KW-1133">Transmembrane helix</keyword>
<protein>
    <recommendedName>
        <fullName evidence="11">ABC transporter domain-containing protein</fullName>
    </recommendedName>
</protein>
<reference evidence="12" key="1">
    <citation type="submission" date="2020-12" db="EMBL/GenBank/DDBJ databases">
        <title>Metabolic potential, ecology and presence of endohyphal bacteria is reflected in genomic diversity of Mucoromycotina.</title>
        <authorList>
            <person name="Muszewska A."/>
            <person name="Okrasinska A."/>
            <person name="Steczkiewicz K."/>
            <person name="Drgas O."/>
            <person name="Orlowska M."/>
            <person name="Perlinska-Lenart U."/>
            <person name="Aleksandrzak-Piekarczyk T."/>
            <person name="Szatraj K."/>
            <person name="Zielenkiewicz U."/>
            <person name="Pilsyk S."/>
            <person name="Malc E."/>
            <person name="Mieczkowski P."/>
            <person name="Kruszewska J.S."/>
            <person name="Biernat P."/>
            <person name="Pawlowska J."/>
        </authorList>
    </citation>
    <scope>NUCLEOTIDE SEQUENCE</scope>
    <source>
        <strain evidence="12">CBS 226.32</strain>
    </source>
</reference>
<dbReference type="Pfam" id="PF06422">
    <property type="entry name" value="PDR_CDR"/>
    <property type="match status" value="2"/>
</dbReference>
<dbReference type="InterPro" id="IPR029481">
    <property type="entry name" value="ABC_trans_N"/>
</dbReference>
<feature type="transmembrane region" description="Helical" evidence="10">
    <location>
        <begin position="606"/>
        <end position="627"/>
    </location>
</feature>
<dbReference type="Pfam" id="PF14510">
    <property type="entry name" value="ABC_trans_N"/>
    <property type="match status" value="1"/>
</dbReference>
<evidence type="ECO:0000256" key="1">
    <source>
        <dbReference type="ARBA" id="ARBA00004141"/>
    </source>
</evidence>